<dbReference type="PROSITE" id="PS50966">
    <property type="entry name" value="ZF_SWIM"/>
    <property type="match status" value="1"/>
</dbReference>
<dbReference type="AlphaFoldDB" id="A0A8R7V3V4"/>
<proteinExistence type="predicted"/>
<dbReference type="PANTHER" id="PTHR47482:SF5">
    <property type="entry name" value="FAR1 DOMAIN-CONTAINING PROTEIN"/>
    <property type="match status" value="1"/>
</dbReference>
<sequence>MLENFGEMLYEGGSCVLIEIVPRREYIARHVKKDSRDKWCKNEFLVQVNELADEFKCECGMFEHFGMVCSHALKEVPVKHVLKRWTRDAMDIPPPELLRYQKDQGPLKYSSRRHNNLHLLCLEIVRLGDNNVDAYTLAMEQLRNVKALRSRWLLYVMAWGYLTESCRVILQVHL</sequence>
<evidence type="ECO:0000259" key="2">
    <source>
        <dbReference type="PROSITE" id="PS50966"/>
    </source>
</evidence>
<name>A0A8R7V3V4_TRIUA</name>
<accession>A0A8R7V3V4</accession>
<reference evidence="4" key="1">
    <citation type="journal article" date="2013" name="Nature">
        <title>Draft genome of the wheat A-genome progenitor Triticum urartu.</title>
        <authorList>
            <person name="Ling H.Q."/>
            <person name="Zhao S."/>
            <person name="Liu D."/>
            <person name="Wang J."/>
            <person name="Sun H."/>
            <person name="Zhang C."/>
            <person name="Fan H."/>
            <person name="Li D."/>
            <person name="Dong L."/>
            <person name="Tao Y."/>
            <person name="Gao C."/>
            <person name="Wu H."/>
            <person name="Li Y."/>
            <person name="Cui Y."/>
            <person name="Guo X."/>
            <person name="Zheng S."/>
            <person name="Wang B."/>
            <person name="Yu K."/>
            <person name="Liang Q."/>
            <person name="Yang W."/>
            <person name="Lou X."/>
            <person name="Chen J."/>
            <person name="Feng M."/>
            <person name="Jian J."/>
            <person name="Zhang X."/>
            <person name="Luo G."/>
            <person name="Jiang Y."/>
            <person name="Liu J."/>
            <person name="Wang Z."/>
            <person name="Sha Y."/>
            <person name="Zhang B."/>
            <person name="Wu H."/>
            <person name="Tang D."/>
            <person name="Shen Q."/>
            <person name="Xue P."/>
            <person name="Zou S."/>
            <person name="Wang X."/>
            <person name="Liu X."/>
            <person name="Wang F."/>
            <person name="Yang Y."/>
            <person name="An X."/>
            <person name="Dong Z."/>
            <person name="Zhang K."/>
            <person name="Zhang X."/>
            <person name="Luo M.C."/>
            <person name="Dvorak J."/>
            <person name="Tong Y."/>
            <person name="Wang J."/>
            <person name="Yang H."/>
            <person name="Li Z."/>
            <person name="Wang D."/>
            <person name="Zhang A."/>
            <person name="Wang J."/>
        </authorList>
    </citation>
    <scope>NUCLEOTIDE SEQUENCE</scope>
    <source>
        <strain evidence="4">cv. G1812</strain>
    </source>
</reference>
<organism evidence="3 4">
    <name type="scientific">Triticum urartu</name>
    <name type="common">Red wild einkorn</name>
    <name type="synonym">Crithodium urartu</name>
    <dbReference type="NCBI Taxonomy" id="4572"/>
    <lineage>
        <taxon>Eukaryota</taxon>
        <taxon>Viridiplantae</taxon>
        <taxon>Streptophyta</taxon>
        <taxon>Embryophyta</taxon>
        <taxon>Tracheophyta</taxon>
        <taxon>Spermatophyta</taxon>
        <taxon>Magnoliopsida</taxon>
        <taxon>Liliopsida</taxon>
        <taxon>Poales</taxon>
        <taxon>Poaceae</taxon>
        <taxon>BOP clade</taxon>
        <taxon>Pooideae</taxon>
        <taxon>Triticodae</taxon>
        <taxon>Triticeae</taxon>
        <taxon>Triticinae</taxon>
        <taxon>Triticum</taxon>
    </lineage>
</organism>
<dbReference type="EnsemblPlants" id="TuG1812G0700002954.01.T01">
    <property type="protein sequence ID" value="TuG1812G0700002954.01.T01"/>
    <property type="gene ID" value="TuG1812G0700002954.01"/>
</dbReference>
<protein>
    <recommendedName>
        <fullName evidence="2">SWIM-type domain-containing protein</fullName>
    </recommendedName>
</protein>
<evidence type="ECO:0000313" key="3">
    <source>
        <dbReference type="EnsemblPlants" id="TuG1812G0700002954.01.T01"/>
    </source>
</evidence>
<dbReference type="Gramene" id="TuG1812G0700002954.01.T01">
    <property type="protein sequence ID" value="TuG1812G0700002954.01.T01"/>
    <property type="gene ID" value="TuG1812G0700002954.01"/>
</dbReference>
<keyword evidence="1" id="KW-0863">Zinc-finger</keyword>
<dbReference type="PANTHER" id="PTHR47482">
    <property type="entry name" value="OS11G0632001 PROTEIN"/>
    <property type="match status" value="1"/>
</dbReference>
<reference evidence="3" key="2">
    <citation type="submission" date="2018-03" db="EMBL/GenBank/DDBJ databases">
        <title>The Triticum urartu genome reveals the dynamic nature of wheat genome evolution.</title>
        <authorList>
            <person name="Ling H."/>
            <person name="Ma B."/>
            <person name="Shi X."/>
            <person name="Liu H."/>
            <person name="Dong L."/>
            <person name="Sun H."/>
            <person name="Cao Y."/>
            <person name="Gao Q."/>
            <person name="Zheng S."/>
            <person name="Li Y."/>
            <person name="Yu Y."/>
            <person name="Du H."/>
            <person name="Qi M."/>
            <person name="Li Y."/>
            <person name="Yu H."/>
            <person name="Cui Y."/>
            <person name="Wang N."/>
            <person name="Chen C."/>
            <person name="Wu H."/>
            <person name="Zhao Y."/>
            <person name="Zhang J."/>
            <person name="Li Y."/>
            <person name="Zhou W."/>
            <person name="Zhang B."/>
            <person name="Hu W."/>
            <person name="Eijk M."/>
            <person name="Tang J."/>
            <person name="Witsenboer H."/>
            <person name="Zhao S."/>
            <person name="Li Z."/>
            <person name="Zhang A."/>
            <person name="Wang D."/>
            <person name="Liang C."/>
        </authorList>
    </citation>
    <scope>NUCLEOTIDE SEQUENCE [LARGE SCALE GENOMIC DNA]</scope>
    <source>
        <strain evidence="3">cv. G1812</strain>
    </source>
</reference>
<reference evidence="3" key="3">
    <citation type="submission" date="2022-06" db="UniProtKB">
        <authorList>
            <consortium name="EnsemblPlants"/>
        </authorList>
    </citation>
    <scope>IDENTIFICATION</scope>
</reference>
<keyword evidence="1" id="KW-0479">Metal-binding</keyword>
<dbReference type="InterPro" id="IPR007527">
    <property type="entry name" value="Znf_SWIM"/>
</dbReference>
<keyword evidence="4" id="KW-1185">Reference proteome</keyword>
<evidence type="ECO:0000256" key="1">
    <source>
        <dbReference type="PROSITE-ProRule" id="PRU00325"/>
    </source>
</evidence>
<evidence type="ECO:0000313" key="4">
    <source>
        <dbReference type="Proteomes" id="UP000015106"/>
    </source>
</evidence>
<feature type="domain" description="SWIM-type" evidence="2">
    <location>
        <begin position="44"/>
        <end position="80"/>
    </location>
</feature>
<dbReference type="GO" id="GO:0008270">
    <property type="term" value="F:zinc ion binding"/>
    <property type="evidence" value="ECO:0007669"/>
    <property type="project" value="UniProtKB-KW"/>
</dbReference>
<dbReference type="Proteomes" id="UP000015106">
    <property type="component" value="Chromosome 7"/>
</dbReference>
<keyword evidence="1" id="KW-0862">Zinc</keyword>